<evidence type="ECO:0000313" key="8">
    <source>
        <dbReference type="Proteomes" id="UP001519309"/>
    </source>
</evidence>
<dbReference type="RefSeq" id="WP_079146475.1">
    <property type="nucleotide sequence ID" value="NZ_CP016279.1"/>
</dbReference>
<proteinExistence type="predicted"/>
<dbReference type="Gene3D" id="3.90.380.10">
    <property type="entry name" value="Naphthalene 1,2-dioxygenase Alpha Subunit, Chain A, domain 1"/>
    <property type="match status" value="1"/>
</dbReference>
<keyword evidence="5" id="KW-0411">Iron-sulfur</keyword>
<keyword evidence="3" id="KW-0560">Oxidoreductase</keyword>
<evidence type="ECO:0000256" key="3">
    <source>
        <dbReference type="ARBA" id="ARBA00023002"/>
    </source>
</evidence>
<comment type="caution">
    <text evidence="7">The sequence shown here is derived from an EMBL/GenBank/DDBJ whole genome shotgun (WGS) entry which is preliminary data.</text>
</comment>
<dbReference type="InterPro" id="IPR036922">
    <property type="entry name" value="Rieske_2Fe-2S_sf"/>
</dbReference>
<dbReference type="EMBL" id="JAGGLP010000013">
    <property type="protein sequence ID" value="MBP2052932.1"/>
    <property type="molecule type" value="Genomic_DNA"/>
</dbReference>
<dbReference type="Gene3D" id="2.102.10.10">
    <property type="entry name" value="Rieske [2Fe-2S] iron-sulphur domain"/>
    <property type="match status" value="1"/>
</dbReference>
<keyword evidence="2" id="KW-0479">Metal-binding</keyword>
<evidence type="ECO:0000256" key="1">
    <source>
        <dbReference type="ARBA" id="ARBA00022714"/>
    </source>
</evidence>
<dbReference type="InterPro" id="IPR050584">
    <property type="entry name" value="Cholesterol_7-desaturase"/>
</dbReference>
<name>A0ABS4LZT8_9ACTN</name>
<keyword evidence="8" id="KW-1185">Reference proteome</keyword>
<gene>
    <name evidence="7" type="ORF">J2Z21_005921</name>
</gene>
<dbReference type="InterPro" id="IPR017941">
    <property type="entry name" value="Rieske_2Fe-2S"/>
</dbReference>
<organism evidence="7 8">
    <name type="scientific">Streptomyces griseochromogenes</name>
    <dbReference type="NCBI Taxonomy" id="68214"/>
    <lineage>
        <taxon>Bacteria</taxon>
        <taxon>Bacillati</taxon>
        <taxon>Actinomycetota</taxon>
        <taxon>Actinomycetes</taxon>
        <taxon>Kitasatosporales</taxon>
        <taxon>Streptomycetaceae</taxon>
        <taxon>Streptomyces</taxon>
    </lineage>
</organism>
<dbReference type="SUPFAM" id="SSF55961">
    <property type="entry name" value="Bet v1-like"/>
    <property type="match status" value="1"/>
</dbReference>
<evidence type="ECO:0000313" key="7">
    <source>
        <dbReference type="EMBL" id="MBP2052932.1"/>
    </source>
</evidence>
<dbReference type="SUPFAM" id="SSF50022">
    <property type="entry name" value="ISP domain"/>
    <property type="match status" value="1"/>
</dbReference>
<keyword evidence="1" id="KW-0001">2Fe-2S</keyword>
<reference evidence="7 8" key="1">
    <citation type="submission" date="2021-03" db="EMBL/GenBank/DDBJ databases">
        <title>Genomic Encyclopedia of Type Strains, Phase IV (KMG-IV): sequencing the most valuable type-strain genomes for metagenomic binning, comparative biology and taxonomic classification.</title>
        <authorList>
            <person name="Goeker M."/>
        </authorList>
    </citation>
    <scope>NUCLEOTIDE SEQUENCE [LARGE SCALE GENOMIC DNA]</scope>
    <source>
        <strain evidence="7 8">DSM 40499</strain>
    </source>
</reference>
<evidence type="ECO:0000256" key="4">
    <source>
        <dbReference type="ARBA" id="ARBA00023004"/>
    </source>
</evidence>
<dbReference type="PANTHER" id="PTHR21266:SF60">
    <property type="entry name" value="3-KETOSTEROID-9-ALPHA-MONOOXYGENASE, OXYGENASE COMPONENT"/>
    <property type="match status" value="1"/>
</dbReference>
<feature type="domain" description="Rieske" evidence="6">
    <location>
        <begin position="12"/>
        <end position="103"/>
    </location>
</feature>
<protein>
    <submittedName>
        <fullName evidence="7">Phenylpropionate dioxygenase-like ring-hydroxylating dioxygenase large terminal subunit</fullName>
    </submittedName>
</protein>
<dbReference type="PANTHER" id="PTHR21266">
    <property type="entry name" value="IRON-SULFUR DOMAIN CONTAINING PROTEIN"/>
    <property type="match status" value="1"/>
</dbReference>
<evidence type="ECO:0000259" key="6">
    <source>
        <dbReference type="PROSITE" id="PS51296"/>
    </source>
</evidence>
<sequence length="326" mass="35674">MTMESTTVHNGWYLLAFRSELTREITPLAVGHRRLIAVREDDRIRVFDADCPHRGAHLGYGGKRQGDCVVCPFHGKRINLGDTTRPWSVAEHTVLAWGEALFVRLTGDPGGDRGFEQAVTAWETTYPLVEAVTLPVAVASEYVVENAFDPDHFKAVHGVPGTRGMATRTGDGGELVIEGEFLMQTSPWQDARRLEEVRWEAVRTRTVRWDYKPRFLARAFSPSVVVTEFGPPDEVHVIVTGSVPTAEGGCVARVAIGVRGDQRSALPVLIAGSEKALGEDKVVWEHLNPRAAVEYDARDAPVRAFRAFCADFGGLTDAAGEAGAAR</sequence>
<dbReference type="Proteomes" id="UP001519309">
    <property type="component" value="Unassembled WGS sequence"/>
</dbReference>
<accession>A0ABS4LZT8</accession>
<evidence type="ECO:0000256" key="5">
    <source>
        <dbReference type="ARBA" id="ARBA00023014"/>
    </source>
</evidence>
<dbReference type="PROSITE" id="PS51296">
    <property type="entry name" value="RIESKE"/>
    <property type="match status" value="1"/>
</dbReference>
<keyword evidence="4" id="KW-0408">Iron</keyword>
<dbReference type="Pfam" id="PF00355">
    <property type="entry name" value="Rieske"/>
    <property type="match status" value="1"/>
</dbReference>
<evidence type="ECO:0000256" key="2">
    <source>
        <dbReference type="ARBA" id="ARBA00022723"/>
    </source>
</evidence>